<gene>
    <name evidence="2" type="ORF">KQX54_013529</name>
</gene>
<proteinExistence type="predicted"/>
<dbReference type="EMBL" id="JAHXZJ010000002">
    <property type="protein sequence ID" value="KAH0564708.1"/>
    <property type="molecule type" value="Genomic_DNA"/>
</dbReference>
<sequence>MSTVQIMINSLKQITTRADVYSISLCKISFRAPLWTLTTWRMSKERSSEQQTLGTAHWTLVFVQSLDTQQRQQATVTGTLTRPLGEFRRDSGPGLPGGRGRNPPCTSPYRLSLPECLCQRLSV</sequence>
<dbReference type="AlphaFoldDB" id="A0AAV7J1A9"/>
<evidence type="ECO:0000313" key="3">
    <source>
        <dbReference type="Proteomes" id="UP000826195"/>
    </source>
</evidence>
<comment type="caution">
    <text evidence="2">The sequence shown here is derived from an EMBL/GenBank/DDBJ whole genome shotgun (WGS) entry which is preliminary data.</text>
</comment>
<accession>A0AAV7J1A9</accession>
<reference evidence="2 3" key="1">
    <citation type="journal article" date="2021" name="J. Hered.">
        <title>A chromosome-level genome assembly of the parasitoid wasp, Cotesia glomerata (Hymenoptera: Braconidae).</title>
        <authorList>
            <person name="Pinto B.J."/>
            <person name="Weis J.J."/>
            <person name="Gamble T."/>
            <person name="Ode P.J."/>
            <person name="Paul R."/>
            <person name="Zaspel J.M."/>
        </authorList>
    </citation>
    <scope>NUCLEOTIDE SEQUENCE [LARGE SCALE GENOMIC DNA]</scope>
    <source>
        <strain evidence="2">CgM1</strain>
    </source>
</reference>
<keyword evidence="3" id="KW-1185">Reference proteome</keyword>
<organism evidence="2 3">
    <name type="scientific">Cotesia glomerata</name>
    <name type="common">Lepidopteran parasitic wasp</name>
    <name type="synonym">Apanteles glomeratus</name>
    <dbReference type="NCBI Taxonomy" id="32391"/>
    <lineage>
        <taxon>Eukaryota</taxon>
        <taxon>Metazoa</taxon>
        <taxon>Ecdysozoa</taxon>
        <taxon>Arthropoda</taxon>
        <taxon>Hexapoda</taxon>
        <taxon>Insecta</taxon>
        <taxon>Pterygota</taxon>
        <taxon>Neoptera</taxon>
        <taxon>Endopterygota</taxon>
        <taxon>Hymenoptera</taxon>
        <taxon>Apocrita</taxon>
        <taxon>Ichneumonoidea</taxon>
        <taxon>Braconidae</taxon>
        <taxon>Microgastrinae</taxon>
        <taxon>Cotesia</taxon>
    </lineage>
</organism>
<name>A0AAV7J1A9_COTGL</name>
<protein>
    <submittedName>
        <fullName evidence="2">Uncharacterized protein</fullName>
    </submittedName>
</protein>
<evidence type="ECO:0000256" key="1">
    <source>
        <dbReference type="SAM" id="MobiDB-lite"/>
    </source>
</evidence>
<dbReference type="Proteomes" id="UP000826195">
    <property type="component" value="Unassembled WGS sequence"/>
</dbReference>
<evidence type="ECO:0000313" key="2">
    <source>
        <dbReference type="EMBL" id="KAH0564708.1"/>
    </source>
</evidence>
<feature type="region of interest" description="Disordered" evidence="1">
    <location>
        <begin position="83"/>
        <end position="106"/>
    </location>
</feature>